<proteinExistence type="predicted"/>
<protein>
    <recommendedName>
        <fullName evidence="2">DUF2808 domain-containing protein</fullName>
    </recommendedName>
</protein>
<gene>
    <name evidence="1" type="ordered locus">Cyan7425_4183</name>
</gene>
<organism evidence="1">
    <name type="scientific">Cyanothece sp. (strain PCC 7425 / ATCC 29141)</name>
    <dbReference type="NCBI Taxonomy" id="395961"/>
    <lineage>
        <taxon>Bacteria</taxon>
        <taxon>Bacillati</taxon>
        <taxon>Cyanobacteriota</taxon>
        <taxon>Cyanophyceae</taxon>
        <taxon>Gomontiellales</taxon>
        <taxon>Cyanothecaceae</taxon>
        <taxon>Cyanothece</taxon>
    </lineage>
</organism>
<dbReference type="Pfam" id="PF10989">
    <property type="entry name" value="DUF2808"/>
    <property type="match status" value="1"/>
</dbReference>
<evidence type="ECO:0008006" key="2">
    <source>
        <dbReference type="Google" id="ProtNLM"/>
    </source>
</evidence>
<dbReference type="InterPro" id="IPR021256">
    <property type="entry name" value="DUF2808"/>
</dbReference>
<dbReference type="EMBL" id="CP001344">
    <property type="protein sequence ID" value="ACL46496.1"/>
    <property type="molecule type" value="Genomic_DNA"/>
</dbReference>
<evidence type="ECO:0000313" key="1">
    <source>
        <dbReference type="EMBL" id="ACL46496.1"/>
    </source>
</evidence>
<dbReference type="KEGG" id="cyn:Cyan7425_4183"/>
<name>B8HXF1_CYAP4</name>
<dbReference type="eggNOG" id="COG0265">
    <property type="taxonomic scope" value="Bacteria"/>
</dbReference>
<dbReference type="STRING" id="395961.Cyan7425_4183"/>
<accession>B8HXF1</accession>
<dbReference type="AlphaFoldDB" id="B8HXF1"/>
<sequence>MMSLITKFLVPTVKRARLLSTTFYLLGFMGVLPALAVRFPDGRVAFDRPPKLLDVNTPYPDVSVTDTTYFFTVQVPANAGEPLQRIVLTQQPAQETILFLPEATQAYVGSRRNRLGLGEVNFDSQAQTLSVNFNPPVPPGTRLTLAVSPERNPFYDGVYLFGVTAFPVGEKSQGQYIGTGRLQFYRGGNGGLN</sequence>
<reference evidence="1" key="1">
    <citation type="submission" date="2009-01" db="EMBL/GenBank/DDBJ databases">
        <title>Complete sequence of chromosome Cyanothece sp. PCC 7425.</title>
        <authorList>
            <consortium name="US DOE Joint Genome Institute"/>
            <person name="Lucas S."/>
            <person name="Copeland A."/>
            <person name="Lapidus A."/>
            <person name="Glavina del Rio T."/>
            <person name="Dalin E."/>
            <person name="Tice H."/>
            <person name="Bruce D."/>
            <person name="Goodwin L."/>
            <person name="Pitluck S."/>
            <person name="Sims D."/>
            <person name="Meineke L."/>
            <person name="Brettin T."/>
            <person name="Detter J.C."/>
            <person name="Han C."/>
            <person name="Larimer F."/>
            <person name="Land M."/>
            <person name="Hauser L."/>
            <person name="Kyrpides N."/>
            <person name="Ovchinnikova G."/>
            <person name="Liberton M."/>
            <person name="Stoeckel J."/>
            <person name="Banerjee A."/>
            <person name="Singh A."/>
            <person name="Page L."/>
            <person name="Sato H."/>
            <person name="Zhao L."/>
            <person name="Sherman L."/>
            <person name="Pakrasi H."/>
            <person name="Richardson P."/>
        </authorList>
    </citation>
    <scope>NUCLEOTIDE SEQUENCE</scope>
    <source>
        <strain evidence="1">PCC 7425</strain>
    </source>
</reference>
<dbReference type="HOGENOM" id="CLU_112932_1_0_3"/>